<protein>
    <recommendedName>
        <fullName evidence="6 7">Glucose-methanol-choline oxidoreductase N-terminal domain-containing protein</fullName>
    </recommendedName>
</protein>
<dbReference type="InterPro" id="IPR007867">
    <property type="entry name" value="GMC_OxRtase_C"/>
</dbReference>
<dbReference type="Gene3D" id="3.30.560.10">
    <property type="entry name" value="Glucose Oxidase, domain 3"/>
    <property type="match status" value="1"/>
</dbReference>
<dbReference type="InterPro" id="IPR036188">
    <property type="entry name" value="FAD/NAD-bd_sf"/>
</dbReference>
<accession>A0A4S8RAT4</accession>
<feature type="domain" description="Glucose-methanol-choline oxidoreductase N-terminal" evidence="7">
    <location>
        <begin position="324"/>
        <end position="338"/>
    </location>
</feature>
<dbReference type="Gene3D" id="3.50.50.60">
    <property type="entry name" value="FAD/NAD(P)-binding domain"/>
    <property type="match status" value="1"/>
</dbReference>
<evidence type="ECO:0000256" key="3">
    <source>
        <dbReference type="PIRSR" id="PIRSR000137-2"/>
    </source>
</evidence>
<evidence type="ECO:0000256" key="5">
    <source>
        <dbReference type="SAM" id="SignalP"/>
    </source>
</evidence>
<dbReference type="PROSITE" id="PS00624">
    <property type="entry name" value="GMC_OXRED_2"/>
    <property type="match status" value="1"/>
</dbReference>
<organism evidence="8 9">
    <name type="scientific">Botrytis galanthina</name>
    <dbReference type="NCBI Taxonomy" id="278940"/>
    <lineage>
        <taxon>Eukaryota</taxon>
        <taxon>Fungi</taxon>
        <taxon>Dikarya</taxon>
        <taxon>Ascomycota</taxon>
        <taxon>Pezizomycotina</taxon>
        <taxon>Leotiomycetes</taxon>
        <taxon>Helotiales</taxon>
        <taxon>Sclerotiniaceae</taxon>
        <taxon>Botrytis</taxon>
    </lineage>
</organism>
<comment type="cofactor">
    <cofactor evidence="3">
        <name>FAD</name>
        <dbReference type="ChEBI" id="CHEBI:57692"/>
    </cofactor>
</comment>
<dbReference type="SUPFAM" id="SSF54373">
    <property type="entry name" value="FAD-linked reductases, C-terminal domain"/>
    <property type="match status" value="1"/>
</dbReference>
<evidence type="ECO:0000256" key="1">
    <source>
        <dbReference type="ARBA" id="ARBA00010790"/>
    </source>
</evidence>
<feature type="binding site" evidence="3">
    <location>
        <position position="125"/>
    </location>
    <ligand>
        <name>FAD</name>
        <dbReference type="ChEBI" id="CHEBI:57692"/>
    </ligand>
</feature>
<keyword evidence="9" id="KW-1185">Reference proteome</keyword>
<feature type="active site" description="Proton donor" evidence="2">
    <location>
        <position position="568"/>
    </location>
</feature>
<dbReference type="Proteomes" id="UP000308671">
    <property type="component" value="Unassembled WGS sequence"/>
</dbReference>
<feature type="domain" description="Glucose-methanol-choline oxidoreductase N-terminal" evidence="6">
    <location>
        <begin position="123"/>
        <end position="146"/>
    </location>
</feature>
<dbReference type="Pfam" id="PF00732">
    <property type="entry name" value="GMC_oxred_N"/>
    <property type="match status" value="1"/>
</dbReference>
<evidence type="ECO:0000256" key="4">
    <source>
        <dbReference type="RuleBase" id="RU003968"/>
    </source>
</evidence>
<dbReference type="PROSITE" id="PS00623">
    <property type="entry name" value="GMC_OXRED_1"/>
    <property type="match status" value="1"/>
</dbReference>
<feature type="binding site" evidence="3">
    <location>
        <begin position="47"/>
        <end position="48"/>
    </location>
    <ligand>
        <name>FAD</name>
        <dbReference type="ChEBI" id="CHEBI:57692"/>
    </ligand>
</feature>
<dbReference type="AlphaFoldDB" id="A0A4S8RAT4"/>
<dbReference type="OrthoDB" id="269227at2759"/>
<comment type="similarity">
    <text evidence="1 4">Belongs to the GMC oxidoreductase family.</text>
</comment>
<keyword evidence="3 4" id="KW-0274">FAD</keyword>
<dbReference type="InterPro" id="IPR000172">
    <property type="entry name" value="GMC_OxRdtase_N"/>
</dbReference>
<feature type="chain" id="PRO_5020283831" description="Glucose-methanol-choline oxidoreductase N-terminal domain-containing protein" evidence="5">
    <location>
        <begin position="20"/>
        <end position="631"/>
    </location>
</feature>
<evidence type="ECO:0000313" key="9">
    <source>
        <dbReference type="Proteomes" id="UP000308671"/>
    </source>
</evidence>
<dbReference type="PIRSF" id="PIRSF000137">
    <property type="entry name" value="Alcohol_oxidase"/>
    <property type="match status" value="1"/>
</dbReference>
<evidence type="ECO:0000256" key="2">
    <source>
        <dbReference type="PIRSR" id="PIRSR000137-1"/>
    </source>
</evidence>
<sequence length="631" mass="68778">MHLSFSFVFFLSIFHGVACYPVFSGKVLESSADLLPIYDYVIVGGGTSGLVVANRLSKNANTTVLVIEAGNFHKNEDFMTVPLITTANLPVLGNAPRGTIYDWNTTSVPQSNLGNRSIDLAAGKVIGGSSAINGMAFMRGNAAEYDHWEELGNAGWNWEGLLPYFKKSEHFTPADEEEVQDWGIEYEANVHGENGFVQNGYPNFVWPSTKNFLNAFFELGVSYIKDSFAGLNTGVFFIISSITPDTKERSTSQSFLPPNSNLTVRPNLHVLTSNTVTKILFSTPSNYSSETSKEPRATGVEYAAGVNEEKFTVNAKKEVILSAGAQRTPQLLQISGIGQRDVLENLGIEVVVESDGVGENYQDHLLLTTVNNAPNIAIQTGNLSTNATWLEEQLELAFHNGLSKRLCFPPSRHNPKRFFPLHPRYPPISFPIHKCIPVPPPIHPSSVLAGYKLQHQILASNLLSKNTSHVEMIVSDGIIIPAMQLPFSRGRVSISSTSAFDSPVVNPNCLSHPIDLLQFTLAFNYTRLMRTTSSLQAINLTESYPGSSVTTQAEIEEYVRESVATENHNSGTASMLPRELGGVVDEGLRVYGVKGLRVVDASVIPMIVGAHLQGTVYGVAEKGAAKILEDA</sequence>
<evidence type="ECO:0000259" key="6">
    <source>
        <dbReference type="PROSITE" id="PS00623"/>
    </source>
</evidence>
<dbReference type="EMBL" id="PQXL01000148">
    <property type="protein sequence ID" value="THV50484.1"/>
    <property type="molecule type" value="Genomic_DNA"/>
</dbReference>
<dbReference type="GO" id="GO:0044550">
    <property type="term" value="P:secondary metabolite biosynthetic process"/>
    <property type="evidence" value="ECO:0007669"/>
    <property type="project" value="TreeGrafter"/>
</dbReference>
<feature type="binding site" evidence="3">
    <location>
        <position position="276"/>
    </location>
    <ligand>
        <name>FAD</name>
        <dbReference type="ChEBI" id="CHEBI:57692"/>
    </ligand>
</feature>
<gene>
    <name evidence="8" type="ORF">BGAL_0148g00080</name>
</gene>
<comment type="caution">
    <text evidence="8">The sequence shown here is derived from an EMBL/GenBank/DDBJ whole genome shotgun (WGS) entry which is preliminary data.</text>
</comment>
<evidence type="ECO:0000313" key="8">
    <source>
        <dbReference type="EMBL" id="THV50484.1"/>
    </source>
</evidence>
<dbReference type="SUPFAM" id="SSF51905">
    <property type="entry name" value="FAD/NAD(P)-binding domain"/>
    <property type="match status" value="1"/>
</dbReference>
<evidence type="ECO:0000259" key="7">
    <source>
        <dbReference type="PROSITE" id="PS00624"/>
    </source>
</evidence>
<dbReference type="GO" id="GO:0016614">
    <property type="term" value="F:oxidoreductase activity, acting on CH-OH group of donors"/>
    <property type="evidence" value="ECO:0007669"/>
    <property type="project" value="InterPro"/>
</dbReference>
<feature type="signal peptide" evidence="5">
    <location>
        <begin position="1"/>
        <end position="19"/>
    </location>
</feature>
<feature type="active site" description="Proton acceptor" evidence="2">
    <location>
        <position position="611"/>
    </location>
</feature>
<keyword evidence="5" id="KW-0732">Signal</keyword>
<dbReference type="Pfam" id="PF05199">
    <property type="entry name" value="GMC_oxred_C"/>
    <property type="match status" value="1"/>
</dbReference>
<dbReference type="InterPro" id="IPR012132">
    <property type="entry name" value="GMC_OxRdtase"/>
</dbReference>
<name>A0A4S8RAT4_9HELO</name>
<dbReference type="PANTHER" id="PTHR11552">
    <property type="entry name" value="GLUCOSE-METHANOL-CHOLINE GMC OXIDOREDUCTASE"/>
    <property type="match status" value="1"/>
</dbReference>
<reference evidence="8 9" key="1">
    <citation type="submission" date="2017-12" db="EMBL/GenBank/DDBJ databases">
        <title>Comparative genomics of Botrytis spp.</title>
        <authorList>
            <person name="Valero-Jimenez C.A."/>
            <person name="Tapia P."/>
            <person name="Veloso J."/>
            <person name="Silva-Moreno E."/>
            <person name="Staats M."/>
            <person name="Valdes J.H."/>
            <person name="Van Kan J.A.L."/>
        </authorList>
    </citation>
    <scope>NUCLEOTIDE SEQUENCE [LARGE SCALE GENOMIC DNA]</scope>
    <source>
        <strain evidence="8 9">MUCL435</strain>
    </source>
</reference>
<dbReference type="GO" id="GO:0050660">
    <property type="term" value="F:flavin adenine dinucleotide binding"/>
    <property type="evidence" value="ECO:0007669"/>
    <property type="project" value="InterPro"/>
</dbReference>
<dbReference type="PANTHER" id="PTHR11552:SF115">
    <property type="entry name" value="DEHYDROGENASE XPTC-RELATED"/>
    <property type="match status" value="1"/>
</dbReference>
<proteinExistence type="inferred from homology"/>
<keyword evidence="4" id="KW-0285">Flavoprotein</keyword>